<protein>
    <submittedName>
        <fullName evidence="1">18738_t:CDS:1</fullName>
    </submittedName>
</protein>
<dbReference type="OrthoDB" id="10044727at2759"/>
<accession>A0A9N9JIS2</accession>
<feature type="non-terminal residue" evidence="1">
    <location>
        <position position="1"/>
    </location>
</feature>
<dbReference type="AlphaFoldDB" id="A0A9N9JIS2"/>
<sequence>KYYKPIALNPINKNWPTVSKLAFLLNKTLDTSVNNSNSKLSSLDTQLKTKTINIDLNTTRQFLYFVNQGYIKMKASELLAKSLGKGPWHAWCICT</sequence>
<gene>
    <name evidence="1" type="ORF">DERYTH_LOCUS20127</name>
</gene>
<keyword evidence="2" id="KW-1185">Reference proteome</keyword>
<dbReference type="EMBL" id="CAJVPY010023153">
    <property type="protein sequence ID" value="CAG8784557.1"/>
    <property type="molecule type" value="Genomic_DNA"/>
</dbReference>
<proteinExistence type="predicted"/>
<evidence type="ECO:0000313" key="1">
    <source>
        <dbReference type="EMBL" id="CAG8784557.1"/>
    </source>
</evidence>
<organism evidence="1 2">
    <name type="scientific">Dentiscutata erythropus</name>
    <dbReference type="NCBI Taxonomy" id="1348616"/>
    <lineage>
        <taxon>Eukaryota</taxon>
        <taxon>Fungi</taxon>
        <taxon>Fungi incertae sedis</taxon>
        <taxon>Mucoromycota</taxon>
        <taxon>Glomeromycotina</taxon>
        <taxon>Glomeromycetes</taxon>
        <taxon>Diversisporales</taxon>
        <taxon>Gigasporaceae</taxon>
        <taxon>Dentiscutata</taxon>
    </lineage>
</organism>
<name>A0A9N9JIS2_9GLOM</name>
<dbReference type="Proteomes" id="UP000789405">
    <property type="component" value="Unassembled WGS sequence"/>
</dbReference>
<comment type="caution">
    <text evidence="1">The sequence shown here is derived from an EMBL/GenBank/DDBJ whole genome shotgun (WGS) entry which is preliminary data.</text>
</comment>
<reference evidence="1" key="1">
    <citation type="submission" date="2021-06" db="EMBL/GenBank/DDBJ databases">
        <authorList>
            <person name="Kallberg Y."/>
            <person name="Tangrot J."/>
            <person name="Rosling A."/>
        </authorList>
    </citation>
    <scope>NUCLEOTIDE SEQUENCE</scope>
    <source>
        <strain evidence="1">MA453B</strain>
    </source>
</reference>
<evidence type="ECO:0000313" key="2">
    <source>
        <dbReference type="Proteomes" id="UP000789405"/>
    </source>
</evidence>